<feature type="region of interest" description="Disordered" evidence="8">
    <location>
        <begin position="427"/>
        <end position="471"/>
    </location>
</feature>
<evidence type="ECO:0000256" key="5">
    <source>
        <dbReference type="ARBA" id="ARBA00022989"/>
    </source>
</evidence>
<dbReference type="SMART" id="SM00409">
    <property type="entry name" value="IG"/>
    <property type="match status" value="3"/>
</dbReference>
<keyword evidence="10" id="KW-0732">Signal</keyword>
<dbReference type="SUPFAM" id="SSF48726">
    <property type="entry name" value="Immunoglobulin"/>
    <property type="match status" value="3"/>
</dbReference>
<dbReference type="GeneID" id="103597727"/>
<evidence type="ECO:0000256" key="7">
    <source>
        <dbReference type="ARBA" id="ARBA00038361"/>
    </source>
</evidence>
<feature type="domain" description="Ig-like" evidence="11">
    <location>
        <begin position="240"/>
        <end position="337"/>
    </location>
</feature>
<feature type="signal peptide" evidence="10">
    <location>
        <begin position="1"/>
        <end position="18"/>
    </location>
</feature>
<feature type="chain" id="PRO_5047163235" evidence="10">
    <location>
        <begin position="19"/>
        <end position="471"/>
    </location>
</feature>
<dbReference type="SMART" id="SM00408">
    <property type="entry name" value="IGc2"/>
    <property type="match status" value="1"/>
</dbReference>
<keyword evidence="5 9" id="KW-1133">Transmembrane helix</keyword>
<evidence type="ECO:0000256" key="1">
    <source>
        <dbReference type="ARBA" id="ARBA00004479"/>
    </source>
</evidence>
<dbReference type="InterPro" id="IPR013783">
    <property type="entry name" value="Ig-like_fold"/>
</dbReference>
<feature type="domain" description="Ig-like" evidence="11">
    <location>
        <begin position="8"/>
        <end position="144"/>
    </location>
</feature>
<gene>
    <name evidence="13" type="primary">LOC103597727</name>
</gene>
<evidence type="ECO:0000256" key="6">
    <source>
        <dbReference type="ARBA" id="ARBA00023136"/>
    </source>
</evidence>
<keyword evidence="12" id="KW-1185">Reference proteome</keyword>
<dbReference type="Pfam" id="PF13927">
    <property type="entry name" value="Ig_3"/>
    <property type="match status" value="1"/>
</dbReference>
<dbReference type="InterPro" id="IPR003599">
    <property type="entry name" value="Ig_sub"/>
</dbReference>
<dbReference type="InterPro" id="IPR007110">
    <property type="entry name" value="Ig-like_dom"/>
</dbReference>
<comment type="subcellular location">
    <subcellularLocation>
        <location evidence="1">Membrane</location>
        <topology evidence="1">Single-pass type I membrane protein</topology>
    </subcellularLocation>
</comment>
<dbReference type="RefSeq" id="XP_008579821.1">
    <property type="nucleotide sequence ID" value="XM_008581599.1"/>
</dbReference>
<name>A0ABM0RGT0_GALVR</name>
<comment type="similarity">
    <text evidence="7">Belongs to the immunoglobulin superfamily. SIGLEC (sialic acid binding Ig-like lectin) family.</text>
</comment>
<evidence type="ECO:0000256" key="3">
    <source>
        <dbReference type="ARBA" id="ARBA00022734"/>
    </source>
</evidence>
<evidence type="ECO:0000313" key="12">
    <source>
        <dbReference type="Proteomes" id="UP000694923"/>
    </source>
</evidence>
<dbReference type="Proteomes" id="UP000694923">
    <property type="component" value="Unplaced"/>
</dbReference>
<keyword evidence="2 9" id="KW-0812">Transmembrane</keyword>
<feature type="domain" description="Ig-like" evidence="11">
    <location>
        <begin position="150"/>
        <end position="233"/>
    </location>
</feature>
<evidence type="ECO:0000256" key="8">
    <source>
        <dbReference type="SAM" id="MobiDB-lite"/>
    </source>
</evidence>
<accession>A0ABM0RGT0</accession>
<dbReference type="Gene3D" id="2.60.40.10">
    <property type="entry name" value="Immunoglobulins"/>
    <property type="match status" value="3"/>
</dbReference>
<organism evidence="12 13">
    <name type="scientific">Galeopterus variegatus</name>
    <name type="common">Malayan flying lemur</name>
    <name type="synonym">Cynocephalus variegatus</name>
    <dbReference type="NCBI Taxonomy" id="482537"/>
    <lineage>
        <taxon>Eukaryota</taxon>
        <taxon>Metazoa</taxon>
        <taxon>Chordata</taxon>
        <taxon>Craniata</taxon>
        <taxon>Vertebrata</taxon>
        <taxon>Euteleostomi</taxon>
        <taxon>Mammalia</taxon>
        <taxon>Eutheria</taxon>
        <taxon>Euarchontoglires</taxon>
        <taxon>Dermoptera</taxon>
        <taxon>Cynocephalidae</taxon>
        <taxon>Galeopterus</taxon>
    </lineage>
</organism>
<proteinExistence type="inferred from homology"/>
<evidence type="ECO:0000256" key="4">
    <source>
        <dbReference type="ARBA" id="ARBA00022889"/>
    </source>
</evidence>
<keyword evidence="4" id="KW-0130">Cell adhesion</keyword>
<feature type="transmembrane region" description="Helical" evidence="9">
    <location>
        <begin position="354"/>
        <end position="377"/>
    </location>
</feature>
<dbReference type="PANTHER" id="PTHR12035">
    <property type="entry name" value="SIALIC ACID BINDING IMMUNOGLOBULIN-LIKE LECTIN"/>
    <property type="match status" value="1"/>
</dbReference>
<dbReference type="PANTHER" id="PTHR12035:SF138">
    <property type="entry name" value="SIALIC ACID-BINDING IG-LIKE LECTIN 9"/>
    <property type="match status" value="1"/>
</dbReference>
<dbReference type="InterPro" id="IPR036179">
    <property type="entry name" value="Ig-like_dom_sf"/>
</dbReference>
<evidence type="ECO:0000256" key="10">
    <source>
        <dbReference type="SAM" id="SignalP"/>
    </source>
</evidence>
<keyword evidence="3" id="KW-0430">Lectin</keyword>
<evidence type="ECO:0000256" key="9">
    <source>
        <dbReference type="SAM" id="Phobius"/>
    </source>
</evidence>
<dbReference type="Pfam" id="PF07686">
    <property type="entry name" value="V-set"/>
    <property type="match status" value="1"/>
</dbReference>
<reference evidence="13" key="1">
    <citation type="submission" date="2025-08" db="UniProtKB">
        <authorList>
            <consortium name="RefSeq"/>
        </authorList>
    </citation>
    <scope>IDENTIFICATION</scope>
</reference>
<dbReference type="PROSITE" id="PS50835">
    <property type="entry name" value="IG_LIKE"/>
    <property type="match status" value="3"/>
</dbReference>
<evidence type="ECO:0000256" key="2">
    <source>
        <dbReference type="ARBA" id="ARBA00022692"/>
    </source>
</evidence>
<dbReference type="InterPro" id="IPR003598">
    <property type="entry name" value="Ig_sub2"/>
</dbReference>
<protein>
    <submittedName>
        <fullName evidence="13">Sialic acid-binding Ig-like lectin 8 isoform X1</fullName>
    </submittedName>
</protein>
<evidence type="ECO:0000259" key="11">
    <source>
        <dbReference type="PROSITE" id="PS50835"/>
    </source>
</evidence>
<keyword evidence="6 9" id="KW-0472">Membrane</keyword>
<evidence type="ECO:0000313" key="13">
    <source>
        <dbReference type="RefSeq" id="XP_008579821.1"/>
    </source>
</evidence>
<dbReference type="InterPro" id="IPR013106">
    <property type="entry name" value="Ig_V-set"/>
</dbReference>
<dbReference type="InterPro" id="IPR051036">
    <property type="entry name" value="SIGLEC"/>
</dbReference>
<sequence>MLRLLLLPLLWGTEGVEGEDWNYYWKDYRLQVQSLVTVQEGLCVFVPCSVFYPQGSGTDSEPARGYWFRDGAKRYLPVATNDPKQKEQRETQGRFQLLGDPQTQNCSLSIRDARRRDTGTYFFRVEKGRVKWSYMFNKLSVNVTALTHVPNIVIPVTLESGHPTNLICSAPWACEQGTPPTFSWMGDSVSPSGLTITGSSMLTFIPKPQDHGTNLTCQVTLPGAGVTTTRTISLNVSYSPQNLTVTASRGDGTASTALENGSSLSLQEGESLQLVCAVDSNPPARLSWTRGSLTMCPLQPLSPAVLEIPGVHLRDEGEFTCHAQNPLGSQHVSLSLSLQSECWSQARLASGVTLGAVGAAGAMALLFLSFGIIFITVRSCRKKLARPAAGMGDTDKEDVNAVRGAASLGFLTESQEYDSPRFQLSPAVAAPSSEGDNETHYASLSFHGMKPRDPEGQEATSSEYSEIKVHK</sequence>